<dbReference type="PANTHER" id="PTHR45638:SF24">
    <property type="entry name" value="CYCLIC NUCLEOTIDE-BINDING DOMAIN PROTEIN (AFU_ORTHOLOGUE AFUA_2G03170)"/>
    <property type="match status" value="1"/>
</dbReference>
<dbReference type="PROSITE" id="PS00889">
    <property type="entry name" value="CNMP_BINDING_2"/>
    <property type="match status" value="1"/>
</dbReference>
<dbReference type="PROSITE" id="PS00893">
    <property type="entry name" value="NUDIX_BOX"/>
    <property type="match status" value="1"/>
</dbReference>
<feature type="region of interest" description="Disordered" evidence="10">
    <location>
        <begin position="1"/>
        <end position="40"/>
    </location>
</feature>
<reference evidence="14" key="1">
    <citation type="submission" date="2023-06" db="EMBL/GenBank/DDBJ databases">
        <title>Genome-scale phylogeny and comparative genomics of the fungal order Sordariales.</title>
        <authorList>
            <consortium name="Lawrence Berkeley National Laboratory"/>
            <person name="Hensen N."/>
            <person name="Bonometti L."/>
            <person name="Westerberg I."/>
            <person name="Brannstrom I.O."/>
            <person name="Guillou S."/>
            <person name="Cros-Aarteil S."/>
            <person name="Calhoun S."/>
            <person name="Haridas S."/>
            <person name="Kuo A."/>
            <person name="Mondo S."/>
            <person name="Pangilinan J."/>
            <person name="Riley R."/>
            <person name="LaButti K."/>
            <person name="Andreopoulos B."/>
            <person name="Lipzen A."/>
            <person name="Chen C."/>
            <person name="Yanf M."/>
            <person name="Daum C."/>
            <person name="Ng V."/>
            <person name="Clum A."/>
            <person name="Steindorff A."/>
            <person name="Ohm R."/>
            <person name="Martin F."/>
            <person name="Silar P."/>
            <person name="Natvig D."/>
            <person name="Lalanne C."/>
            <person name="Gautier V."/>
            <person name="Ament-velasquez S.L."/>
            <person name="Kruys A."/>
            <person name="Hutchinson M.I."/>
            <person name="Powell A.J."/>
            <person name="Barry K."/>
            <person name="Miller A.N."/>
            <person name="Grigoriev I.V."/>
            <person name="Debuchy R."/>
            <person name="Gladieux P."/>
            <person name="Thoren M.H."/>
            <person name="Johannesson H."/>
        </authorList>
    </citation>
    <scope>NUCLEOTIDE SEQUENCE</scope>
    <source>
        <strain evidence="14">SMH2392-1A</strain>
    </source>
</reference>
<keyword evidence="15" id="KW-1185">Reference proteome</keyword>
<protein>
    <recommendedName>
        <fullName evidence="16">Cyclic nucleotide-binding domain-containing protein</fullName>
    </recommendedName>
</protein>
<evidence type="ECO:0000313" key="15">
    <source>
        <dbReference type="Proteomes" id="UP001172101"/>
    </source>
</evidence>
<keyword evidence="6" id="KW-0406">Ion transport</keyword>
<dbReference type="InterPro" id="IPR006553">
    <property type="entry name" value="Leu-rich_rpt_Cys-con_subtyp"/>
</dbReference>
<evidence type="ECO:0008006" key="16">
    <source>
        <dbReference type="Google" id="ProtNLM"/>
    </source>
</evidence>
<feature type="region of interest" description="Disordered" evidence="10">
    <location>
        <begin position="409"/>
        <end position="511"/>
    </location>
</feature>
<dbReference type="InterPro" id="IPR050866">
    <property type="entry name" value="CNG_cation_channel"/>
</dbReference>
<keyword evidence="4" id="KW-0378">Hydrolase</keyword>
<dbReference type="SUPFAM" id="SSF55811">
    <property type="entry name" value="Nudix"/>
    <property type="match status" value="1"/>
</dbReference>
<dbReference type="AlphaFoldDB" id="A0AA40EE85"/>
<evidence type="ECO:0000256" key="8">
    <source>
        <dbReference type="ARBA" id="ARBA00023286"/>
    </source>
</evidence>
<feature type="compositionally biased region" description="Basic and acidic residues" evidence="10">
    <location>
        <begin position="409"/>
        <end position="421"/>
    </location>
</feature>
<dbReference type="GO" id="GO:0016020">
    <property type="term" value="C:membrane"/>
    <property type="evidence" value="ECO:0007669"/>
    <property type="project" value="UniProtKB-SubCell"/>
</dbReference>
<dbReference type="Pfam" id="PF00293">
    <property type="entry name" value="NUDIX"/>
    <property type="match status" value="1"/>
</dbReference>
<dbReference type="InterPro" id="IPR057207">
    <property type="entry name" value="FBXL15_LRR"/>
</dbReference>
<feature type="compositionally biased region" description="Polar residues" evidence="10">
    <location>
        <begin position="443"/>
        <end position="461"/>
    </location>
</feature>
<feature type="compositionally biased region" description="Polar residues" evidence="10">
    <location>
        <begin position="210"/>
        <end position="223"/>
    </location>
</feature>
<evidence type="ECO:0000313" key="14">
    <source>
        <dbReference type="EMBL" id="KAK0735172.1"/>
    </source>
</evidence>
<keyword evidence="3" id="KW-0812">Transmembrane</keyword>
<dbReference type="InterPro" id="IPR036047">
    <property type="entry name" value="F-box-like_dom_sf"/>
</dbReference>
<organism evidence="14 15">
    <name type="scientific">Lasiosphaeria miniovina</name>
    <dbReference type="NCBI Taxonomy" id="1954250"/>
    <lineage>
        <taxon>Eukaryota</taxon>
        <taxon>Fungi</taxon>
        <taxon>Dikarya</taxon>
        <taxon>Ascomycota</taxon>
        <taxon>Pezizomycotina</taxon>
        <taxon>Sordariomycetes</taxon>
        <taxon>Sordariomycetidae</taxon>
        <taxon>Sordariales</taxon>
        <taxon>Lasiosphaeriaceae</taxon>
        <taxon>Lasiosphaeria</taxon>
    </lineage>
</organism>
<keyword evidence="8" id="KW-1071">Ligand-gated ion channel</keyword>
<dbReference type="Pfam" id="PF00646">
    <property type="entry name" value="F-box"/>
    <property type="match status" value="1"/>
</dbReference>
<dbReference type="SUPFAM" id="SSF51206">
    <property type="entry name" value="cAMP-binding domain-like"/>
    <property type="match status" value="2"/>
</dbReference>
<dbReference type="GeneID" id="85328046"/>
<evidence type="ECO:0000256" key="2">
    <source>
        <dbReference type="ARBA" id="ARBA00022448"/>
    </source>
</evidence>
<dbReference type="PROSITE" id="PS50042">
    <property type="entry name" value="CNMP_BINDING_3"/>
    <property type="match status" value="2"/>
</dbReference>
<evidence type="ECO:0000259" key="12">
    <source>
        <dbReference type="PROSITE" id="PS50181"/>
    </source>
</evidence>
<comment type="subcellular location">
    <subcellularLocation>
        <location evidence="1">Membrane</location>
        <topology evidence="1">Multi-pass membrane protein</topology>
    </subcellularLocation>
</comment>
<evidence type="ECO:0000259" key="11">
    <source>
        <dbReference type="PROSITE" id="PS50042"/>
    </source>
</evidence>
<gene>
    <name evidence="14" type="ORF">B0T26DRAFT_746988</name>
</gene>
<evidence type="ECO:0000256" key="5">
    <source>
        <dbReference type="ARBA" id="ARBA00022989"/>
    </source>
</evidence>
<dbReference type="Pfam" id="PF00027">
    <property type="entry name" value="cNMP_binding"/>
    <property type="match status" value="2"/>
</dbReference>
<dbReference type="InterPro" id="IPR000595">
    <property type="entry name" value="cNMP-bd_dom"/>
</dbReference>
<dbReference type="SMART" id="SM00256">
    <property type="entry name" value="FBOX"/>
    <property type="match status" value="1"/>
</dbReference>
<feature type="domain" description="F-box" evidence="12">
    <location>
        <begin position="557"/>
        <end position="600"/>
    </location>
</feature>
<dbReference type="SUPFAM" id="SSF81383">
    <property type="entry name" value="F-box domain"/>
    <property type="match status" value="1"/>
</dbReference>
<dbReference type="Gene3D" id="2.60.120.10">
    <property type="entry name" value="Jelly Rolls"/>
    <property type="match status" value="2"/>
</dbReference>
<evidence type="ECO:0000256" key="4">
    <source>
        <dbReference type="ARBA" id="ARBA00022801"/>
    </source>
</evidence>
<dbReference type="Pfam" id="PF16643">
    <property type="entry name" value="cNMPbd_u2"/>
    <property type="match status" value="1"/>
</dbReference>
<dbReference type="InterPro" id="IPR014710">
    <property type="entry name" value="RmlC-like_jellyroll"/>
</dbReference>
<feature type="region of interest" description="Disordered" evidence="10">
    <location>
        <begin position="990"/>
        <end position="1012"/>
    </location>
</feature>
<dbReference type="RefSeq" id="XP_060304049.1">
    <property type="nucleotide sequence ID" value="XM_060444776.1"/>
</dbReference>
<sequence>MRRNRAPTPPASPYRALAHHHTHHTASAQTGQQQVQDSVSSLIRSFNVATNPTRPMRPSPLTASTIRDMPLDLVDRIRSFPLFMSAPEDFLVAIGAHLRPQINSAHDHILSEGDEAKAMYWLVRGVVAVTSRDGEAVYAELKPGAFFGEIGVLMDIPRTATIIARTKCLLVVLKKEDLQAELPKYPEMEKAIRQEAQERLTILKKKRQENGQATKLPDSTASKLSHEAASGKVNTGEVGIIKEGVAVNTKKRKSPSPGAIEDPAVGGSALGSGYVNVRKTLKELPLFSTLPPDALHVLGLNAQPKSYSPFTDIIRQGSPGNEIFFIVRGEAEVIHELSSPPSQKRVTRSSYSRPRLKQGQYFGEVASLGLSEGRTATVRSITAVECLIIGGEALDELWRRCPPEIKSQVEETARKRYRSSDEDVEMADAVSNGLPGREPPTPSKQSVTVPQVTFTTPSKPGSPTKDEAETRQPSDPDPFLSVDMENLRNRRRNSLAPPTPQTDSSPIVSGVKPNGIEGTRIFAPFTALPFDDSPMPSKRAKILQSSHMLDKWERPLLPDGVLVAIFDHLDLVEMIRLRIVSKNWRRLLTECPKLCTYVDLSPINRKVTDWSLANILAPFIGTRPTEIDISNCFHITDEGFQALWKMCGKNIKIWRMRSVWDVSAGQILDMSENAKGLEEVDWSNCRKVGDNLLARVVGWVVPETLPPRENKNVVISSSSARGRRGSQNQRPEKPNGGPPTALLPPPPGTVIGCPRLKRLNLSYCKHITDRSMVHLAAHACNRLQSLSLTRCTAITDAGFQSWAPYRFTELTHLCLADCTYLSDNSIVALVSAAKNLTHLDLSFCCALSDTATEVVALGLPMLRELRLAFCGSAVSDASLGCVALHLNELRGLSVRGCVRVTGNGVENVLEGCGRLEWIDVSQCKNLAGWLHGGGVSRWGFDERGQGLKDDGWKIASARIPPPQGGKMGPGGVGGGISVAVQRGSGHAKVLGPGPVMRPVIPPKGASSRKRQFPGGHLEVGESFFECAERETLEETGLRVRAEKLVAVTNDVFDPAAKHYITLFVACRRLDETQEPETMEPEKCEGWYWTTWSEIKELTSSEEGKERFFLPIINLLGEHANIESLFKE</sequence>
<dbReference type="CDD" id="cd09917">
    <property type="entry name" value="F-box_SF"/>
    <property type="match status" value="1"/>
</dbReference>
<dbReference type="Pfam" id="PF25372">
    <property type="entry name" value="DUF7885"/>
    <property type="match status" value="1"/>
</dbReference>
<dbReference type="FunFam" id="2.60.120.10:FF:000057">
    <property type="entry name" value="Cyclic nucleotide-binding domain protein"/>
    <property type="match status" value="1"/>
</dbReference>
<dbReference type="Gene3D" id="3.90.79.10">
    <property type="entry name" value="Nucleoside Triphosphate Pyrophosphohydrolase"/>
    <property type="match status" value="1"/>
</dbReference>
<dbReference type="InterPro" id="IPR001810">
    <property type="entry name" value="F-box_dom"/>
</dbReference>
<dbReference type="InterPro" id="IPR018488">
    <property type="entry name" value="cNMP-bd_CS"/>
</dbReference>
<dbReference type="CDD" id="cd00038">
    <property type="entry name" value="CAP_ED"/>
    <property type="match status" value="2"/>
</dbReference>
<dbReference type="SUPFAM" id="SSF52047">
    <property type="entry name" value="RNI-like"/>
    <property type="match status" value="1"/>
</dbReference>
<evidence type="ECO:0000256" key="6">
    <source>
        <dbReference type="ARBA" id="ARBA00023065"/>
    </source>
</evidence>
<feature type="region of interest" description="Disordered" evidence="10">
    <location>
        <begin position="711"/>
        <end position="746"/>
    </location>
</feature>
<keyword evidence="9" id="KW-0407">Ion channel</keyword>
<feature type="domain" description="Nudix hydrolase" evidence="13">
    <location>
        <begin position="952"/>
        <end position="1111"/>
    </location>
</feature>
<proteinExistence type="predicted"/>
<dbReference type="Gene3D" id="1.20.1280.50">
    <property type="match status" value="1"/>
</dbReference>
<dbReference type="Proteomes" id="UP001172101">
    <property type="component" value="Unassembled WGS sequence"/>
</dbReference>
<keyword evidence="2" id="KW-0813">Transport</keyword>
<evidence type="ECO:0000256" key="3">
    <source>
        <dbReference type="ARBA" id="ARBA00022692"/>
    </source>
</evidence>
<dbReference type="GO" id="GO:0005221">
    <property type="term" value="F:intracellularly cyclic nucleotide-activated monoatomic cation channel activity"/>
    <property type="evidence" value="ECO:0007669"/>
    <property type="project" value="InterPro"/>
</dbReference>
<evidence type="ECO:0000256" key="7">
    <source>
        <dbReference type="ARBA" id="ARBA00023136"/>
    </source>
</evidence>
<dbReference type="CDD" id="cd04678">
    <property type="entry name" value="NUDIX_MTH2_Nudt15"/>
    <property type="match status" value="1"/>
</dbReference>
<name>A0AA40EE85_9PEZI</name>
<evidence type="ECO:0000256" key="9">
    <source>
        <dbReference type="ARBA" id="ARBA00023303"/>
    </source>
</evidence>
<accession>A0AA40EE85</accession>
<feature type="domain" description="Cyclic nucleotide-binding" evidence="11">
    <location>
        <begin position="82"/>
        <end position="199"/>
    </location>
</feature>
<comment type="caution">
    <text evidence="14">The sequence shown here is derived from an EMBL/GenBank/DDBJ whole genome shotgun (WGS) entry which is preliminary data.</text>
</comment>
<dbReference type="InterPro" id="IPR020084">
    <property type="entry name" value="NUDIX_hydrolase_CS"/>
</dbReference>
<keyword evidence="5" id="KW-1133">Transmembrane helix</keyword>
<feature type="region of interest" description="Disordered" evidence="10">
    <location>
        <begin position="205"/>
        <end position="225"/>
    </location>
</feature>
<evidence type="ECO:0000256" key="10">
    <source>
        <dbReference type="SAM" id="MobiDB-lite"/>
    </source>
</evidence>
<dbReference type="InterPro" id="IPR015797">
    <property type="entry name" value="NUDIX_hydrolase-like_dom_sf"/>
</dbReference>
<dbReference type="Gene3D" id="3.80.10.10">
    <property type="entry name" value="Ribonuclease Inhibitor"/>
    <property type="match status" value="2"/>
</dbReference>
<feature type="compositionally biased region" description="Low complexity" evidence="10">
    <location>
        <begin position="25"/>
        <end position="34"/>
    </location>
</feature>
<dbReference type="GO" id="GO:0016787">
    <property type="term" value="F:hydrolase activity"/>
    <property type="evidence" value="ECO:0007669"/>
    <property type="project" value="UniProtKB-KW"/>
</dbReference>
<dbReference type="SMART" id="SM00100">
    <property type="entry name" value="cNMP"/>
    <property type="match status" value="2"/>
</dbReference>
<dbReference type="GO" id="GO:0044877">
    <property type="term" value="F:protein-containing complex binding"/>
    <property type="evidence" value="ECO:0007669"/>
    <property type="project" value="TreeGrafter"/>
</dbReference>
<feature type="compositionally biased region" description="Basic and acidic residues" evidence="10">
    <location>
        <begin position="464"/>
        <end position="474"/>
    </location>
</feature>
<dbReference type="InterPro" id="IPR000086">
    <property type="entry name" value="NUDIX_hydrolase_dom"/>
</dbReference>
<dbReference type="PROSITE" id="PS51462">
    <property type="entry name" value="NUDIX"/>
    <property type="match status" value="1"/>
</dbReference>
<dbReference type="PANTHER" id="PTHR45638">
    <property type="entry name" value="CYCLIC NUCLEOTIDE-GATED CATION CHANNEL SUBUNIT A"/>
    <property type="match status" value="1"/>
</dbReference>
<keyword evidence="7" id="KW-0472">Membrane</keyword>
<evidence type="ECO:0000259" key="13">
    <source>
        <dbReference type="PROSITE" id="PS51462"/>
    </source>
</evidence>
<dbReference type="EMBL" id="JAUIRO010000001">
    <property type="protein sequence ID" value="KAK0735172.1"/>
    <property type="molecule type" value="Genomic_DNA"/>
</dbReference>
<dbReference type="InterPro" id="IPR018490">
    <property type="entry name" value="cNMP-bd_dom_sf"/>
</dbReference>
<dbReference type="PROSITE" id="PS50181">
    <property type="entry name" value="FBOX"/>
    <property type="match status" value="1"/>
</dbReference>
<dbReference type="InterPro" id="IPR032675">
    <property type="entry name" value="LRR_dom_sf"/>
</dbReference>
<evidence type="ECO:0000256" key="1">
    <source>
        <dbReference type="ARBA" id="ARBA00004141"/>
    </source>
</evidence>
<feature type="domain" description="Cyclic nucleotide-binding" evidence="11">
    <location>
        <begin position="286"/>
        <end position="415"/>
    </location>
</feature>
<dbReference type="SMART" id="SM00367">
    <property type="entry name" value="LRR_CC"/>
    <property type="match status" value="8"/>
</dbReference>